<proteinExistence type="predicted"/>
<name>A0A9P0A410_BEMTA</name>
<dbReference type="Proteomes" id="UP001152759">
    <property type="component" value="Chromosome 10"/>
</dbReference>
<reference evidence="1" key="1">
    <citation type="submission" date="2021-12" db="EMBL/GenBank/DDBJ databases">
        <authorList>
            <person name="King R."/>
        </authorList>
    </citation>
    <scope>NUCLEOTIDE SEQUENCE</scope>
</reference>
<sequence>MMKLGLCRMIVTSSKHILDQSLLPLDICKKTVEQFNDPLFDIFTNKQNPSALDLLRGLQNSNIQTVHHNFLYLKNYDKDLRRKNMIFFVEKLVDILSLILESIVKGGMNNKNHNATNRNSTIEQIYEPKLSPKIFEIEIDRNFNIYARSKRTGGEQLIIPHSELDHGSILSDQTYEVTRPLYVHNIWNAKNVLIFYVGEFEARECMLRDEKTSKHVTPDCLSRYFSLEEIINASTTEAKPICTIVNSKISIENLAKLQKEDDDLKRIFKAIETPNSCTGLEIRRAKQFEILDNILYKKQGENKLTVIPEILKEDILEQIHADPHSGGHGALRCEDFRKIK</sequence>
<organism evidence="1 2">
    <name type="scientific">Bemisia tabaci</name>
    <name type="common">Sweetpotato whitefly</name>
    <name type="synonym">Aleurodes tabaci</name>
    <dbReference type="NCBI Taxonomy" id="7038"/>
    <lineage>
        <taxon>Eukaryota</taxon>
        <taxon>Metazoa</taxon>
        <taxon>Ecdysozoa</taxon>
        <taxon>Arthropoda</taxon>
        <taxon>Hexapoda</taxon>
        <taxon>Insecta</taxon>
        <taxon>Pterygota</taxon>
        <taxon>Neoptera</taxon>
        <taxon>Paraneoptera</taxon>
        <taxon>Hemiptera</taxon>
        <taxon>Sternorrhyncha</taxon>
        <taxon>Aleyrodoidea</taxon>
        <taxon>Aleyrodidae</taxon>
        <taxon>Aleyrodinae</taxon>
        <taxon>Bemisia</taxon>
    </lineage>
</organism>
<evidence type="ECO:0000313" key="1">
    <source>
        <dbReference type="EMBL" id="CAH0383491.1"/>
    </source>
</evidence>
<gene>
    <name evidence="1" type="ORF">BEMITA_LOCUS2935</name>
</gene>
<accession>A0A9P0A410</accession>
<protein>
    <submittedName>
        <fullName evidence="1">Uncharacterized protein</fullName>
    </submittedName>
</protein>
<dbReference type="AlphaFoldDB" id="A0A9P0A410"/>
<dbReference type="EMBL" id="OU963871">
    <property type="protein sequence ID" value="CAH0383491.1"/>
    <property type="molecule type" value="Genomic_DNA"/>
</dbReference>
<evidence type="ECO:0000313" key="2">
    <source>
        <dbReference type="Proteomes" id="UP001152759"/>
    </source>
</evidence>
<keyword evidence="2" id="KW-1185">Reference proteome</keyword>